<dbReference type="InterPro" id="IPR053134">
    <property type="entry name" value="RNA-dir_DNA_polymerase"/>
</dbReference>
<sequence>MALAKLKELKEQLKDLLDKSFIQPSISPWAAPVLFVKKKDGSLRMCIEYYLLNKVTIKNKYPLPRIDNFFDQLQRASYFSKVDLRSGYHQLRVTGVEIPKTAFRTRYGHYEFLVLSFGLTNSLAAFMDLMDRIFRQYLDLFVIVFIDDILIYRKSEGDHM</sequence>
<evidence type="ECO:0000313" key="3">
    <source>
        <dbReference type="Proteomes" id="UP000826656"/>
    </source>
</evidence>
<dbReference type="InterPro" id="IPR000477">
    <property type="entry name" value="RT_dom"/>
</dbReference>
<reference evidence="2 3" key="1">
    <citation type="journal article" date="2021" name="bioRxiv">
        <title>Chromosome-scale and haplotype-resolved genome assembly of a tetraploid potato cultivar.</title>
        <authorList>
            <person name="Sun H."/>
            <person name="Jiao W.-B."/>
            <person name="Krause K."/>
            <person name="Campoy J.A."/>
            <person name="Goel M."/>
            <person name="Folz-Donahue K."/>
            <person name="Kukat C."/>
            <person name="Huettel B."/>
            <person name="Schneeberger K."/>
        </authorList>
    </citation>
    <scope>NUCLEOTIDE SEQUENCE [LARGE SCALE GENOMIC DNA]</scope>
    <source>
        <strain evidence="2">SolTubOtavaFocal</strain>
        <tissue evidence="2">Leaves</tissue>
    </source>
</reference>
<dbReference type="Proteomes" id="UP000826656">
    <property type="component" value="Unassembled WGS sequence"/>
</dbReference>
<dbReference type="Gene3D" id="3.30.70.270">
    <property type="match status" value="1"/>
</dbReference>
<feature type="domain" description="Reverse transcriptase" evidence="1">
    <location>
        <begin position="36"/>
        <end position="159"/>
    </location>
</feature>
<name>A0ABQ7UXE5_SOLTU</name>
<dbReference type="InterPro" id="IPR043502">
    <property type="entry name" value="DNA/RNA_pol_sf"/>
</dbReference>
<dbReference type="CDD" id="cd01647">
    <property type="entry name" value="RT_LTR"/>
    <property type="match status" value="1"/>
</dbReference>
<gene>
    <name evidence="2" type="ORF">KY290_026081</name>
</gene>
<evidence type="ECO:0000259" key="1">
    <source>
        <dbReference type="Pfam" id="PF00078"/>
    </source>
</evidence>
<dbReference type="Gene3D" id="3.10.10.10">
    <property type="entry name" value="HIV Type 1 Reverse Transcriptase, subunit A, domain 1"/>
    <property type="match status" value="1"/>
</dbReference>
<accession>A0ABQ7UXE5</accession>
<dbReference type="PANTHER" id="PTHR24559">
    <property type="entry name" value="TRANSPOSON TY3-I GAG-POL POLYPROTEIN"/>
    <property type="match status" value="1"/>
</dbReference>
<protein>
    <recommendedName>
        <fullName evidence="1">Reverse transcriptase domain-containing protein</fullName>
    </recommendedName>
</protein>
<dbReference type="Pfam" id="PF00078">
    <property type="entry name" value="RVT_1"/>
    <property type="match status" value="1"/>
</dbReference>
<dbReference type="PANTHER" id="PTHR24559:SF444">
    <property type="entry name" value="REVERSE TRANSCRIPTASE DOMAIN-CONTAINING PROTEIN"/>
    <property type="match status" value="1"/>
</dbReference>
<dbReference type="InterPro" id="IPR043128">
    <property type="entry name" value="Rev_trsase/Diguanyl_cyclase"/>
</dbReference>
<proteinExistence type="predicted"/>
<dbReference type="EMBL" id="JAIVGD010000018">
    <property type="protein sequence ID" value="KAH0755811.1"/>
    <property type="molecule type" value="Genomic_DNA"/>
</dbReference>
<organism evidence="2 3">
    <name type="scientific">Solanum tuberosum</name>
    <name type="common">Potato</name>
    <dbReference type="NCBI Taxonomy" id="4113"/>
    <lineage>
        <taxon>Eukaryota</taxon>
        <taxon>Viridiplantae</taxon>
        <taxon>Streptophyta</taxon>
        <taxon>Embryophyta</taxon>
        <taxon>Tracheophyta</taxon>
        <taxon>Spermatophyta</taxon>
        <taxon>Magnoliopsida</taxon>
        <taxon>eudicotyledons</taxon>
        <taxon>Gunneridae</taxon>
        <taxon>Pentapetalae</taxon>
        <taxon>asterids</taxon>
        <taxon>lamiids</taxon>
        <taxon>Solanales</taxon>
        <taxon>Solanaceae</taxon>
        <taxon>Solanoideae</taxon>
        <taxon>Solaneae</taxon>
        <taxon>Solanum</taxon>
    </lineage>
</organism>
<evidence type="ECO:0000313" key="2">
    <source>
        <dbReference type="EMBL" id="KAH0755811.1"/>
    </source>
</evidence>
<keyword evidence="3" id="KW-1185">Reference proteome</keyword>
<dbReference type="SUPFAM" id="SSF56672">
    <property type="entry name" value="DNA/RNA polymerases"/>
    <property type="match status" value="1"/>
</dbReference>
<comment type="caution">
    <text evidence="2">The sequence shown here is derived from an EMBL/GenBank/DDBJ whole genome shotgun (WGS) entry which is preliminary data.</text>
</comment>